<evidence type="ECO:0000256" key="12">
    <source>
        <dbReference type="SAM" id="MobiDB-lite"/>
    </source>
</evidence>
<dbReference type="GO" id="GO:0072534">
    <property type="term" value="C:perineuronal net"/>
    <property type="evidence" value="ECO:0007669"/>
    <property type="project" value="TreeGrafter"/>
</dbReference>
<keyword evidence="13" id="KW-0812">Transmembrane</keyword>
<dbReference type="FunFam" id="3.10.100.10:FF:000003">
    <property type="entry name" value="Versican core protein"/>
    <property type="match status" value="1"/>
</dbReference>
<dbReference type="GO" id="GO:0005615">
    <property type="term" value="C:extracellular space"/>
    <property type="evidence" value="ECO:0007669"/>
    <property type="project" value="TreeGrafter"/>
</dbReference>
<dbReference type="Gene3D" id="2.10.70.10">
    <property type="entry name" value="Complement Module, domain 1"/>
    <property type="match status" value="1"/>
</dbReference>
<dbReference type="GO" id="GO:0007155">
    <property type="term" value="P:cell adhesion"/>
    <property type="evidence" value="ECO:0007669"/>
    <property type="project" value="InterPro"/>
</dbReference>
<evidence type="ECO:0000256" key="11">
    <source>
        <dbReference type="PROSITE-ProRule" id="PRU00323"/>
    </source>
</evidence>
<evidence type="ECO:0000259" key="16">
    <source>
        <dbReference type="PROSITE" id="PS50835"/>
    </source>
</evidence>
<evidence type="ECO:0000256" key="2">
    <source>
        <dbReference type="ARBA" id="ARBA00022525"/>
    </source>
</evidence>
<feature type="compositionally biased region" description="Low complexity" evidence="12">
    <location>
        <begin position="831"/>
        <end position="844"/>
    </location>
</feature>
<sequence>MCHVRKALTKKRMQESQCMKCKGTAFFHLSPAEKNFTGARLNHHITNSNCIGTRSTMFLSLLLCAICPFVLLSSAVPAPRTDETRLLNVTIPKSPPVSAILGASLTLQCLVSLPPVSILGRLAGHTNPRIKWSKFSSGRETEILVARGVRVKISEAYKGRASLPNYASSPDDLTLQLDSLRHNDTGVYRCEVQQGLEDAHDLAQIKVKGVVFHYRHASSRYAFSFDEAKNACEDIGARIATPEQLLAAYHSGYEQCDAGWLADGSVRYPIHTPREGCFGDMDGLPGVRNYGMLETDELYDVYCYVENIHGKVFYGSTSDRFTLAEAKAYCEHQGAQLASTSQLYAAWNDGLDYCSPGWLADGSVRYPIVNPRERCGGPEPGVKTVYLYSNQTGFPEPLSHYDAYCFRELSSQTDNPLDYLATEPEDIGQDIVTLADKEEEFSSGHVTQKTENEAQGAVEIFSFSSKHKVKTEDHDPTPSPFDKVYSTTTSINIIASPAVYGQKPEPTQSSWQEPTDFEGVPKIHLQPSWNELKLAEDQDKENTTADSEVKTDHHTDYQTIPEPGEQVEYQTFTESKQSTTFDSLEPLYEFTEIRGNKLILETKHDDQNGSHVVEHSTVEAQASNITLGQETDVSVDFRTPMSSSEISEGSGSEMTTVLAGKFNTNLTLSQEDLYEHTSAETSTESSLLEDLSPPTLSFQQSLEQSVATETTSAINQMEQETGLTSAESPVVSLCSVDKDSESEVTATPVYLSENQTEPIDGSGDDDNVLLLTRQTTQAPHLSDTSISFPVTESSTPSGISIMNEEVNTMPTTQLTETKTMSDKDQIGYEDNSSGTENSSGEGSSVTDLPYDSASPIIPFNSTYLLLLNTTKDNNTENVSSTTHFAVEVTLIPDITLTPIWDTVTSPTPPQEFRSDVEISGDSPVTTDDPDSSGESDSTAVPITENPDETHSLTTFTATNDKEHEDQDLTATTESPNRKEEDELTTLTCHTPLLPRPTDIVLDRTGISDGCLENPCANGGTCVDISTNVKCLCLPTYGGEFCQIDLEQCEPGWEKFQGNCYKHFSKRQSWEVAEQHCRMSGGHLVSVMSPEEQSFINHRYREYQWTGLNDRTIEGDFRWSDGNPLLYENWYRGQPDSYFLSGEDCVVMVWHDDGRWSDVPCNYHLSYTCKKGPTVCGQPPLVLNAKQFGVRQTRYVINAQVRYHCEEGFIQRHNPIIRCQHNGQWEEPQITCTPQPVDLNRKQVSLHSAKNHDATDKAKPKRLSF</sequence>
<dbReference type="InterPro" id="IPR007110">
    <property type="entry name" value="Ig-like_dom"/>
</dbReference>
<keyword evidence="13" id="KW-1133">Transmembrane helix</keyword>
<dbReference type="InterPro" id="IPR000742">
    <property type="entry name" value="EGF"/>
</dbReference>
<dbReference type="GO" id="GO:0007417">
    <property type="term" value="P:central nervous system development"/>
    <property type="evidence" value="ECO:0007669"/>
    <property type="project" value="TreeGrafter"/>
</dbReference>
<dbReference type="Gene3D" id="2.10.25.10">
    <property type="entry name" value="Laminin"/>
    <property type="match status" value="1"/>
</dbReference>
<reference evidence="19" key="1">
    <citation type="submission" date="2023-08" db="EMBL/GenBank/DDBJ databases">
        <title>Pelteobagrus vachellii genome.</title>
        <authorList>
            <person name="Liu H."/>
        </authorList>
    </citation>
    <scope>NUCLEOTIDE SEQUENCE</scope>
    <source>
        <strain evidence="19">PRFRI_2022a</strain>
        <tissue evidence="19">Muscle</tissue>
    </source>
</reference>
<evidence type="ECO:0000313" key="19">
    <source>
        <dbReference type="EMBL" id="KAK2854907.1"/>
    </source>
</evidence>
<dbReference type="FunFam" id="2.10.70.10:FF:000003">
    <property type="entry name" value="Versican core protein"/>
    <property type="match status" value="1"/>
</dbReference>
<dbReference type="InterPro" id="IPR035976">
    <property type="entry name" value="Sushi/SCR/CCP_sf"/>
</dbReference>
<feature type="region of interest" description="Disordered" evidence="12">
    <location>
        <begin position="675"/>
        <end position="697"/>
    </location>
</feature>
<evidence type="ECO:0000256" key="9">
    <source>
        <dbReference type="PROSITE-ProRule" id="PRU00076"/>
    </source>
</evidence>
<keyword evidence="8" id="KW-0393">Immunoglobulin domain</keyword>
<dbReference type="FunFam" id="3.10.100.10:FF:000002">
    <property type="entry name" value="Hyaluronan proteoglycan link protein 1"/>
    <property type="match status" value="1"/>
</dbReference>
<name>A0AA88NEW4_TACVA</name>
<feature type="domain" description="C-type lectin" evidence="15">
    <location>
        <begin position="1055"/>
        <end position="1169"/>
    </location>
</feature>
<feature type="compositionally biased region" description="Basic and acidic residues" evidence="12">
    <location>
        <begin position="537"/>
        <end position="556"/>
    </location>
</feature>
<keyword evidence="7" id="KW-0325">Glycoprotein</keyword>
<keyword evidence="9" id="KW-0245">EGF-like domain</keyword>
<dbReference type="InterPro" id="IPR018378">
    <property type="entry name" value="C-type_lectin_CS"/>
</dbReference>
<dbReference type="CDD" id="cd03520">
    <property type="entry name" value="Link_domain_CSPGs_modules_2_4"/>
    <property type="match status" value="1"/>
</dbReference>
<evidence type="ECO:0000259" key="18">
    <source>
        <dbReference type="PROSITE" id="PS50963"/>
    </source>
</evidence>
<dbReference type="PROSITE" id="PS00615">
    <property type="entry name" value="C_TYPE_LECTIN_1"/>
    <property type="match status" value="1"/>
</dbReference>
<feature type="domain" description="Link" evidence="18">
    <location>
        <begin position="210"/>
        <end position="305"/>
    </location>
</feature>
<dbReference type="CDD" id="cd03517">
    <property type="entry name" value="Link_domain_CSPGs_modules_1_3"/>
    <property type="match status" value="1"/>
</dbReference>
<dbReference type="SMART" id="SM00032">
    <property type="entry name" value="CCP"/>
    <property type="match status" value="1"/>
</dbReference>
<dbReference type="GO" id="GO:0001501">
    <property type="term" value="P:skeletal system development"/>
    <property type="evidence" value="ECO:0007669"/>
    <property type="project" value="TreeGrafter"/>
</dbReference>
<dbReference type="CDD" id="cd00033">
    <property type="entry name" value="CCP"/>
    <property type="match status" value="1"/>
</dbReference>
<evidence type="ECO:0000313" key="20">
    <source>
        <dbReference type="Proteomes" id="UP001187315"/>
    </source>
</evidence>
<keyword evidence="2" id="KW-0964">Secreted</keyword>
<dbReference type="Pfam" id="PF00059">
    <property type="entry name" value="Lectin_C"/>
    <property type="match status" value="1"/>
</dbReference>
<dbReference type="SUPFAM" id="SSF57535">
    <property type="entry name" value="Complement control module/SCR domain"/>
    <property type="match status" value="1"/>
</dbReference>
<keyword evidence="5" id="KW-0654">Proteoglycan</keyword>
<dbReference type="Pfam" id="PF00193">
    <property type="entry name" value="Xlink"/>
    <property type="match status" value="2"/>
</dbReference>
<organism evidence="19 20">
    <name type="scientific">Tachysurus vachellii</name>
    <name type="common">Darkbarbel catfish</name>
    <name type="synonym">Pelteobagrus vachellii</name>
    <dbReference type="NCBI Taxonomy" id="175792"/>
    <lineage>
        <taxon>Eukaryota</taxon>
        <taxon>Metazoa</taxon>
        <taxon>Chordata</taxon>
        <taxon>Craniata</taxon>
        <taxon>Vertebrata</taxon>
        <taxon>Euteleostomi</taxon>
        <taxon>Actinopterygii</taxon>
        <taxon>Neopterygii</taxon>
        <taxon>Teleostei</taxon>
        <taxon>Ostariophysi</taxon>
        <taxon>Siluriformes</taxon>
        <taxon>Bagridae</taxon>
        <taxon>Tachysurus</taxon>
    </lineage>
</organism>
<dbReference type="InterPro" id="IPR016186">
    <property type="entry name" value="C-type_lectin-like/link_sf"/>
</dbReference>
<feature type="domain" description="Sushi" evidence="17">
    <location>
        <begin position="1173"/>
        <end position="1233"/>
    </location>
</feature>
<dbReference type="InterPro" id="IPR001304">
    <property type="entry name" value="C-type_lectin-like"/>
</dbReference>
<evidence type="ECO:0000256" key="8">
    <source>
        <dbReference type="ARBA" id="ARBA00023319"/>
    </source>
</evidence>
<evidence type="ECO:0000259" key="15">
    <source>
        <dbReference type="PROSITE" id="PS50041"/>
    </source>
</evidence>
<dbReference type="InterPro" id="IPR013783">
    <property type="entry name" value="Ig-like_fold"/>
</dbReference>
<evidence type="ECO:0000256" key="5">
    <source>
        <dbReference type="ARBA" id="ARBA00022974"/>
    </source>
</evidence>
<dbReference type="InterPro" id="IPR016187">
    <property type="entry name" value="CTDL_fold"/>
</dbReference>
<dbReference type="Proteomes" id="UP001187315">
    <property type="component" value="Unassembled WGS sequence"/>
</dbReference>
<feature type="disulfide bond" evidence="10">
    <location>
        <begin position="1175"/>
        <end position="1218"/>
    </location>
</feature>
<evidence type="ECO:0000256" key="10">
    <source>
        <dbReference type="PROSITE-ProRule" id="PRU00302"/>
    </source>
</evidence>
<dbReference type="InterPro" id="IPR036179">
    <property type="entry name" value="Ig-like_dom_sf"/>
</dbReference>
<dbReference type="Gene3D" id="2.60.40.10">
    <property type="entry name" value="Immunoglobulins"/>
    <property type="match status" value="1"/>
</dbReference>
<dbReference type="PROSITE" id="PS50041">
    <property type="entry name" value="C_TYPE_LECTIN_2"/>
    <property type="match status" value="1"/>
</dbReference>
<feature type="domain" description="Link" evidence="18">
    <location>
        <begin position="310"/>
        <end position="407"/>
    </location>
</feature>
<dbReference type="GO" id="GO:0045202">
    <property type="term" value="C:synapse"/>
    <property type="evidence" value="ECO:0007669"/>
    <property type="project" value="TreeGrafter"/>
</dbReference>
<keyword evidence="10" id="KW-0768">Sushi</keyword>
<dbReference type="SUPFAM" id="SSF56436">
    <property type="entry name" value="C-type lectin-like"/>
    <property type="match status" value="3"/>
</dbReference>
<dbReference type="PROSITE" id="PS50923">
    <property type="entry name" value="SUSHI"/>
    <property type="match status" value="1"/>
</dbReference>
<feature type="domain" description="Ig-like" evidence="16">
    <location>
        <begin position="79"/>
        <end position="203"/>
    </location>
</feature>
<dbReference type="SMART" id="SM00409">
    <property type="entry name" value="IG"/>
    <property type="match status" value="1"/>
</dbReference>
<dbReference type="InterPro" id="IPR013106">
    <property type="entry name" value="Ig_V-set"/>
</dbReference>
<evidence type="ECO:0000259" key="14">
    <source>
        <dbReference type="PROSITE" id="PS50026"/>
    </source>
</evidence>
<keyword evidence="13" id="KW-0472">Membrane</keyword>
<keyword evidence="6 9" id="KW-1015">Disulfide bond</keyword>
<evidence type="ECO:0000256" key="7">
    <source>
        <dbReference type="ARBA" id="ARBA00023180"/>
    </source>
</evidence>
<comment type="caution">
    <text evidence="19">The sequence shown here is derived from an EMBL/GenBank/DDBJ whole genome shotgun (WGS) entry which is preliminary data.</text>
</comment>
<comment type="caution">
    <text evidence="9">Lacks conserved residue(s) required for the propagation of feature annotation.</text>
</comment>
<feature type="disulfide bond" evidence="10">
    <location>
        <begin position="1204"/>
        <end position="1231"/>
    </location>
</feature>
<feature type="region of interest" description="Disordered" evidence="12">
    <location>
        <begin position="537"/>
        <end position="560"/>
    </location>
</feature>
<dbReference type="PANTHER" id="PTHR22804:SF41">
    <property type="entry name" value="BREVICAN CORE PROTEIN"/>
    <property type="match status" value="1"/>
</dbReference>
<dbReference type="PROSITE" id="PS50026">
    <property type="entry name" value="EGF_3"/>
    <property type="match status" value="1"/>
</dbReference>
<keyword evidence="20" id="KW-1185">Reference proteome</keyword>
<evidence type="ECO:0000256" key="13">
    <source>
        <dbReference type="SAM" id="Phobius"/>
    </source>
</evidence>
<feature type="disulfide bond" evidence="11">
    <location>
        <begin position="256"/>
        <end position="277"/>
    </location>
</feature>
<dbReference type="PRINTS" id="PR01265">
    <property type="entry name" value="LINKMODULE"/>
</dbReference>
<feature type="transmembrane region" description="Helical" evidence="13">
    <location>
        <begin position="57"/>
        <end position="76"/>
    </location>
</feature>
<dbReference type="InterPro" id="IPR000538">
    <property type="entry name" value="Link_dom"/>
</dbReference>
<evidence type="ECO:0008006" key="21">
    <source>
        <dbReference type="Google" id="ProtNLM"/>
    </source>
</evidence>
<feature type="domain" description="EGF-like" evidence="14">
    <location>
        <begin position="1006"/>
        <end position="1042"/>
    </location>
</feature>
<dbReference type="GO" id="GO:0005540">
    <property type="term" value="F:hyaluronic acid binding"/>
    <property type="evidence" value="ECO:0007669"/>
    <property type="project" value="InterPro"/>
</dbReference>
<dbReference type="PROSITE" id="PS50963">
    <property type="entry name" value="LINK_2"/>
    <property type="match status" value="2"/>
</dbReference>
<dbReference type="InterPro" id="IPR000436">
    <property type="entry name" value="Sushi_SCR_CCP_dom"/>
</dbReference>
<dbReference type="PROSITE" id="PS01241">
    <property type="entry name" value="LINK_1"/>
    <property type="match status" value="1"/>
</dbReference>
<dbReference type="Pfam" id="PF00084">
    <property type="entry name" value="Sushi"/>
    <property type="match status" value="1"/>
</dbReference>
<dbReference type="PROSITE" id="PS50835">
    <property type="entry name" value="IG_LIKE"/>
    <property type="match status" value="1"/>
</dbReference>
<protein>
    <recommendedName>
        <fullName evidence="21">Brevican core protein-like</fullName>
    </recommendedName>
</protein>
<dbReference type="SMART" id="SM00406">
    <property type="entry name" value="IGv"/>
    <property type="match status" value="1"/>
</dbReference>
<proteinExistence type="predicted"/>
<dbReference type="PROSITE" id="PS00022">
    <property type="entry name" value="EGF_1"/>
    <property type="match status" value="1"/>
</dbReference>
<accession>A0AA88NEW4</accession>
<feature type="disulfide bond" evidence="9">
    <location>
        <begin position="1032"/>
        <end position="1041"/>
    </location>
</feature>
<dbReference type="SUPFAM" id="SSF48726">
    <property type="entry name" value="Immunoglobulin"/>
    <property type="match status" value="1"/>
</dbReference>
<dbReference type="Gene3D" id="3.10.100.10">
    <property type="entry name" value="Mannose-Binding Protein A, subunit A"/>
    <property type="match status" value="3"/>
</dbReference>
<feature type="compositionally biased region" description="Low complexity" evidence="12">
    <location>
        <begin position="679"/>
        <end position="697"/>
    </location>
</feature>
<feature type="region of interest" description="Disordered" evidence="12">
    <location>
        <begin position="813"/>
        <end position="849"/>
    </location>
</feature>
<evidence type="ECO:0000256" key="1">
    <source>
        <dbReference type="ARBA" id="ARBA00004613"/>
    </source>
</evidence>
<dbReference type="PANTHER" id="PTHR22804">
    <property type="entry name" value="AGGRECAN/VERSICAN PROTEOGLYCAN"/>
    <property type="match status" value="1"/>
</dbReference>
<dbReference type="CDD" id="cd00054">
    <property type="entry name" value="EGF_CA"/>
    <property type="match status" value="1"/>
</dbReference>
<feature type="region of interest" description="Disordered" evidence="12">
    <location>
        <begin position="1245"/>
        <end position="1264"/>
    </location>
</feature>
<dbReference type="EMBL" id="JAVHJS010000006">
    <property type="protein sequence ID" value="KAK2854907.1"/>
    <property type="molecule type" value="Genomic_DNA"/>
</dbReference>
<evidence type="ECO:0000256" key="6">
    <source>
        <dbReference type="ARBA" id="ARBA00023157"/>
    </source>
</evidence>
<evidence type="ECO:0000259" key="17">
    <source>
        <dbReference type="PROSITE" id="PS50923"/>
    </source>
</evidence>
<keyword evidence="3" id="KW-0732">Signal</keyword>
<dbReference type="GO" id="GO:0010001">
    <property type="term" value="P:glial cell differentiation"/>
    <property type="evidence" value="ECO:0007669"/>
    <property type="project" value="TreeGrafter"/>
</dbReference>
<evidence type="ECO:0000256" key="3">
    <source>
        <dbReference type="ARBA" id="ARBA00022729"/>
    </source>
</evidence>
<feature type="disulfide bond" evidence="11">
    <location>
        <begin position="354"/>
        <end position="375"/>
    </location>
</feature>
<feature type="region of interest" description="Disordered" evidence="12">
    <location>
        <begin position="899"/>
        <end position="983"/>
    </location>
</feature>
<dbReference type="GO" id="GO:0002052">
    <property type="term" value="P:positive regulation of neuroblast proliferation"/>
    <property type="evidence" value="ECO:0007669"/>
    <property type="project" value="TreeGrafter"/>
</dbReference>
<keyword evidence="4" id="KW-0677">Repeat</keyword>
<dbReference type="Pfam" id="PF07686">
    <property type="entry name" value="V-set"/>
    <property type="match status" value="1"/>
</dbReference>
<dbReference type="Pfam" id="PF00008">
    <property type="entry name" value="EGF"/>
    <property type="match status" value="1"/>
</dbReference>
<dbReference type="SMART" id="SM00034">
    <property type="entry name" value="CLECT"/>
    <property type="match status" value="1"/>
</dbReference>
<dbReference type="InterPro" id="IPR003599">
    <property type="entry name" value="Ig_sub"/>
</dbReference>
<gene>
    <name evidence="19" type="ORF">Q7C36_006776</name>
</gene>
<dbReference type="InterPro" id="IPR050691">
    <property type="entry name" value="Hyaluronan_bind_Proteoglycan"/>
</dbReference>
<dbReference type="SMART" id="SM00445">
    <property type="entry name" value="LINK"/>
    <property type="match status" value="2"/>
</dbReference>
<comment type="subcellular location">
    <subcellularLocation>
        <location evidence="1">Secreted</location>
    </subcellularLocation>
</comment>
<dbReference type="AlphaFoldDB" id="A0AA88NEW4"/>
<dbReference type="FunFam" id="3.10.100.10:FF:000011">
    <property type="entry name" value="Aggrecan core protein"/>
    <property type="match status" value="1"/>
</dbReference>
<evidence type="ECO:0000256" key="4">
    <source>
        <dbReference type="ARBA" id="ARBA00022737"/>
    </source>
</evidence>